<accession>A0AAP4NKL0</accession>
<protein>
    <submittedName>
        <fullName evidence="1">Uncharacterized protein</fullName>
    </submittedName>
</protein>
<evidence type="ECO:0000313" key="1">
    <source>
        <dbReference type="EMBL" id="MDN0288776.1"/>
    </source>
</evidence>
<dbReference type="AlphaFoldDB" id="A0AAP4NKL0"/>
<sequence length="46" mass="5042">MAIDPPVLRTDTLSACVEVPALRRLPARTDSQRRQASAAHVIAHLH</sequence>
<comment type="caution">
    <text evidence="1">The sequence shown here is derived from an EMBL/GenBank/DDBJ whole genome shotgun (WGS) entry which is preliminary data.</text>
</comment>
<name>A0AAP4NKL0_9XANT</name>
<organism evidence="1">
    <name type="scientific">Xanthomonas arboricola pv. pruni</name>
    <dbReference type="NCBI Taxonomy" id="69929"/>
    <lineage>
        <taxon>Bacteria</taxon>
        <taxon>Pseudomonadati</taxon>
        <taxon>Pseudomonadota</taxon>
        <taxon>Gammaproteobacteria</taxon>
        <taxon>Lysobacterales</taxon>
        <taxon>Lysobacteraceae</taxon>
        <taxon>Xanthomonas</taxon>
    </lineage>
</organism>
<dbReference type="EMBL" id="JASVYU010000036">
    <property type="protein sequence ID" value="MDN0288776.1"/>
    <property type="molecule type" value="Genomic_DNA"/>
</dbReference>
<dbReference type="RefSeq" id="WP_157849501.1">
    <property type="nucleotide sequence ID" value="NZ_CP044334.1"/>
</dbReference>
<reference evidence="1" key="1">
    <citation type="submission" date="2023-06" db="EMBL/GenBank/DDBJ databases">
        <title>Genome sequences of Xanthomonas arboricola from Serbia and Montenegro.</title>
        <authorList>
            <person name="Ilicic R."/>
            <person name="Jelusic A."/>
            <person name="Harrison J."/>
            <person name="Greer S."/>
            <person name="Grant M."/>
            <person name="Vicente J."/>
            <person name="Popovic Milovanovic T."/>
            <person name="Studholme D.J."/>
        </authorList>
    </citation>
    <scope>NUCLEOTIDE SEQUENCE</scope>
    <source>
        <strain evidence="1">Xp320</strain>
    </source>
</reference>
<proteinExistence type="predicted"/>
<gene>
    <name evidence="1" type="ORF">QSH54_19545</name>
</gene>